<dbReference type="PROSITE" id="PS50081">
    <property type="entry name" value="ZF_DAG_PE_2"/>
    <property type="match status" value="1"/>
</dbReference>
<accession>A0ABD2B5L2</accession>
<dbReference type="InterPro" id="IPR037832">
    <property type="entry name" value="PH_Vav"/>
</dbReference>
<evidence type="ECO:0000259" key="17">
    <source>
        <dbReference type="PROSITE" id="PS50010"/>
    </source>
</evidence>
<dbReference type="Pfam" id="PF03265">
    <property type="entry name" value="DNase_II"/>
    <property type="match status" value="1"/>
</dbReference>
<dbReference type="CDD" id="cd00160">
    <property type="entry name" value="RhoGEF"/>
    <property type="match status" value="1"/>
</dbReference>
<dbReference type="InterPro" id="IPR011993">
    <property type="entry name" value="PH-like_dom_sf"/>
</dbReference>
<evidence type="ECO:0000256" key="2">
    <source>
        <dbReference type="ARBA" id="ARBA00022443"/>
    </source>
</evidence>
<dbReference type="SMART" id="SM00326">
    <property type="entry name" value="SH3"/>
    <property type="match status" value="1"/>
</dbReference>
<dbReference type="Pfam" id="PF22697">
    <property type="entry name" value="SOS1_NGEF_PH"/>
    <property type="match status" value="1"/>
</dbReference>
<dbReference type="GO" id="GO:0005085">
    <property type="term" value="F:guanyl-nucleotide exchange factor activity"/>
    <property type="evidence" value="ECO:0007669"/>
    <property type="project" value="UniProtKB-KW"/>
</dbReference>
<evidence type="ECO:0000259" key="14">
    <source>
        <dbReference type="PROSITE" id="PS50001"/>
    </source>
</evidence>
<evidence type="ECO:0000313" key="21">
    <source>
        <dbReference type="Proteomes" id="UP001607303"/>
    </source>
</evidence>
<dbReference type="GO" id="GO:0048468">
    <property type="term" value="P:cell development"/>
    <property type="evidence" value="ECO:0007669"/>
    <property type="project" value="UniProtKB-ARBA"/>
</dbReference>
<dbReference type="Pfam" id="PF00018">
    <property type="entry name" value="SH3_1"/>
    <property type="match status" value="1"/>
</dbReference>
<keyword evidence="5" id="KW-0479">Metal-binding</keyword>
<organism evidence="20 21">
    <name type="scientific">Vespula maculifrons</name>
    <name type="common">Eastern yellow jacket</name>
    <name type="synonym">Wasp</name>
    <dbReference type="NCBI Taxonomy" id="7453"/>
    <lineage>
        <taxon>Eukaryota</taxon>
        <taxon>Metazoa</taxon>
        <taxon>Ecdysozoa</taxon>
        <taxon>Arthropoda</taxon>
        <taxon>Hexapoda</taxon>
        <taxon>Insecta</taxon>
        <taxon>Pterygota</taxon>
        <taxon>Neoptera</taxon>
        <taxon>Endopterygota</taxon>
        <taxon>Hymenoptera</taxon>
        <taxon>Apocrita</taxon>
        <taxon>Aculeata</taxon>
        <taxon>Vespoidea</taxon>
        <taxon>Vespidae</taxon>
        <taxon>Vespinae</taxon>
        <taxon>Vespula</taxon>
    </lineage>
</organism>
<dbReference type="InterPro" id="IPR000980">
    <property type="entry name" value="SH2"/>
</dbReference>
<keyword evidence="4" id="KW-0344">Guanine-nucleotide releasing factor</keyword>
<comment type="similarity">
    <text evidence="1">Belongs to the DNase II family.</text>
</comment>
<evidence type="ECO:0000256" key="8">
    <source>
        <dbReference type="ARBA" id="ARBA00022801"/>
    </source>
</evidence>
<dbReference type="PROSITE" id="PS50001">
    <property type="entry name" value="SH2"/>
    <property type="match status" value="1"/>
</dbReference>
<reference evidence="20 21" key="1">
    <citation type="journal article" date="2024" name="Ann. Entomol. Soc. Am.">
        <title>Genomic analyses of the southern and eastern yellowjacket wasps (Hymenoptera: Vespidae) reveal evolutionary signatures of social life.</title>
        <authorList>
            <person name="Catto M.A."/>
            <person name="Caine P.B."/>
            <person name="Orr S.E."/>
            <person name="Hunt B.G."/>
            <person name="Goodisman M.A.D."/>
        </authorList>
    </citation>
    <scope>NUCLEOTIDE SEQUENCE [LARGE SCALE GENOMIC DNA]</scope>
    <source>
        <strain evidence="20">232</strain>
        <tissue evidence="20">Head and thorax</tissue>
    </source>
</reference>
<dbReference type="CDD" id="cd20810">
    <property type="entry name" value="C1_VAV"/>
    <property type="match status" value="1"/>
</dbReference>
<dbReference type="GO" id="GO:0006259">
    <property type="term" value="P:DNA metabolic process"/>
    <property type="evidence" value="ECO:0007669"/>
    <property type="project" value="UniProtKB-ARBA"/>
</dbReference>
<feature type="region of interest" description="Disordered" evidence="13">
    <location>
        <begin position="218"/>
        <end position="239"/>
    </location>
</feature>
<feature type="domain" description="Phorbol-ester/DAG-type" evidence="19">
    <location>
        <begin position="606"/>
        <end position="655"/>
    </location>
</feature>
<evidence type="ECO:0000259" key="18">
    <source>
        <dbReference type="PROSITE" id="PS50021"/>
    </source>
</evidence>
<dbReference type="InterPro" id="IPR055251">
    <property type="entry name" value="SOS1_NGEF_PH"/>
</dbReference>
<dbReference type="SMART" id="SM00233">
    <property type="entry name" value="PH"/>
    <property type="match status" value="1"/>
</dbReference>
<name>A0ABD2B5L2_VESMC</name>
<dbReference type="CDD" id="cd09121">
    <property type="entry name" value="PLDc_DNaseII_2"/>
    <property type="match status" value="1"/>
</dbReference>
<sequence>MSRSDCATDVGSGWRECAKWLTRCGALRADHKANWPNATPFDLAYTLRDGVLLCNLLNTVDSGCIDMKDVNQKPQMAQFLCLRNIKVFLSACSTIFGLSDSDLFEPSMLFDLSNFQRVLCTLSALSNCHRLRQKSIPGFSVGHSRSQEDIYKDLQSAGVGPTAGVVAFTIKPRPMDLGESEVYQELLCFSTPPQHDWPSTEKVYVVLREDEGRRRRFRRREGDEAGGGGDNDDSVGEEDGYGAYCSHAQSEEIYQDLCSLHLPPPPSVVQGGAISGGEKRDYVIQELVETERNYSDVLNSLLKHFARPLSSLLRPEDSARIFFGIKELSEIHAGFHSQLRKARNGAALAQVFLDWREKFLIYGDYCANLTLAQNTLQEACVKNEVFNQEVIRCQQDSNNGKFKLRDILSVPMQRVLKYHLLLDKLVEETPRDWHEDRRQLSEAREVMVDVAQYINEVKRDADTLDIIKDIEASIIDWDVPEDAQLKDYGRLLRDGELKVKAHGDQRIKARYAFVFEQIILICKAGRGDQYCYRDFLRLDDYRLEDHTGRRTLGRDSRWSYQWLLVHKQAYTAYTLYARTEEQKQMWIKALQDAMDNVNPAACRNTNHKFKLTTFDTARSCQRCGRFLKGCIFQGYRCEVCRLAVHKQCIAHSGRCMPIPPPPPPPPPLPCERALSAKLWFVGEMGRDTASNKLEPREDGTYMLRIRPAGQPRLKHETNYALSIKADGAVKHIKIFKRDVDGADLYYLSESRFFKSVVELVEYYERASLAENFEKLDQRLLWPFRRVLAKALFDFHGSERNQLSLRRGCRVVVLSKEGDAKGWWKGKIGDQVGFFPKEYVLYKIPKLSHSSNPLIRNGSAYMYITSDTVHKEWDLSIKDIGDKTSIPGNTLASLYNDNIAENLLWILYNDDPPNSTVVGKYGHAKGIVAADHNQGFWMIHSVPNFPPIPNKGISPQHKITDDRLTVDGLSSNSKYSYPTSGHVRGQSFLCISFKANQLDIVGRQLIYSQIIVYRKNLPKELSSQYPTLTDAANQIRIKNPPYSNKEVIKSSASLEFVSFAKSDKWQKDLYSDLVAPQLRSNLFVESYLNGPGKLNSNCHGLEVHNIKSVKLQAANIQFTSTQDHSKWVVTMDNKKNKSWVCIGDINRANTQYNRGGGTVCLNLFYLWKNYRDSVNDVEPCPKRSIFKKISSWFG</sequence>
<keyword evidence="2 12" id="KW-0728">SH3 domain</keyword>
<dbReference type="InterPro" id="IPR001452">
    <property type="entry name" value="SH3_domain"/>
</dbReference>
<evidence type="ECO:0000256" key="13">
    <source>
        <dbReference type="SAM" id="MobiDB-lite"/>
    </source>
</evidence>
<dbReference type="InterPro" id="IPR001849">
    <property type="entry name" value="PH_domain"/>
</dbReference>
<dbReference type="Gene3D" id="2.30.29.30">
    <property type="entry name" value="Pleckstrin-homology domain (PH domain)/Phosphotyrosine-binding domain (PTB)"/>
    <property type="match status" value="1"/>
</dbReference>
<evidence type="ECO:0000256" key="1">
    <source>
        <dbReference type="ARBA" id="ARBA00007527"/>
    </source>
</evidence>
<dbReference type="SMART" id="SM00325">
    <property type="entry name" value="RhoGEF"/>
    <property type="match status" value="1"/>
</dbReference>
<dbReference type="SUPFAM" id="SSF48065">
    <property type="entry name" value="DBL homology domain (DH-domain)"/>
    <property type="match status" value="1"/>
</dbReference>
<dbReference type="InterPro" id="IPR035899">
    <property type="entry name" value="DBL_dom_sf"/>
</dbReference>
<dbReference type="SMART" id="SM00252">
    <property type="entry name" value="SH2"/>
    <property type="match status" value="1"/>
</dbReference>
<dbReference type="PANTHER" id="PTHR45818">
    <property type="entry name" value="PROTEIN VAV"/>
    <property type="match status" value="1"/>
</dbReference>
<dbReference type="Pfam" id="PF00621">
    <property type="entry name" value="RhoGEF"/>
    <property type="match status" value="1"/>
</dbReference>
<dbReference type="SUPFAM" id="SSF47576">
    <property type="entry name" value="Calponin-homology domain, CH-domain"/>
    <property type="match status" value="1"/>
</dbReference>
<dbReference type="GO" id="GO:0009653">
    <property type="term" value="P:anatomical structure morphogenesis"/>
    <property type="evidence" value="ECO:0007669"/>
    <property type="project" value="UniProtKB-ARBA"/>
</dbReference>
<dbReference type="Pfam" id="PF00130">
    <property type="entry name" value="C1_1"/>
    <property type="match status" value="1"/>
</dbReference>
<dbReference type="InterPro" id="IPR035031">
    <property type="entry name" value="Vav_SH2_invertebrate"/>
</dbReference>
<dbReference type="EMBL" id="JAYRBN010000100">
    <property type="protein sequence ID" value="KAL2728003.1"/>
    <property type="molecule type" value="Genomic_DNA"/>
</dbReference>
<dbReference type="SUPFAM" id="SSF50044">
    <property type="entry name" value="SH3-domain"/>
    <property type="match status" value="1"/>
</dbReference>
<comment type="caution">
    <text evidence="20">The sequence shown here is derived from an EMBL/GenBank/DDBJ whole genome shotgun (WGS) entry which is preliminary data.</text>
</comment>
<dbReference type="PROSITE" id="PS50021">
    <property type="entry name" value="CH"/>
    <property type="match status" value="1"/>
</dbReference>
<dbReference type="GO" id="GO:0008270">
    <property type="term" value="F:zinc ion binding"/>
    <property type="evidence" value="ECO:0007669"/>
    <property type="project" value="UniProtKB-KW"/>
</dbReference>
<dbReference type="InterPro" id="IPR000219">
    <property type="entry name" value="DH_dom"/>
</dbReference>
<evidence type="ECO:0000256" key="12">
    <source>
        <dbReference type="PROSITE-ProRule" id="PRU00192"/>
    </source>
</evidence>
<protein>
    <submittedName>
        <fullName evidence="20">Protein vav-like isoform X1</fullName>
    </submittedName>
</protein>
<dbReference type="InterPro" id="IPR036872">
    <property type="entry name" value="CH_dom_sf"/>
</dbReference>
<dbReference type="Pfam" id="PF00307">
    <property type="entry name" value="CH"/>
    <property type="match status" value="1"/>
</dbReference>
<dbReference type="SMART" id="SM00109">
    <property type="entry name" value="C1"/>
    <property type="match status" value="1"/>
</dbReference>
<feature type="domain" description="DH" evidence="17">
    <location>
        <begin position="279"/>
        <end position="457"/>
    </location>
</feature>
<evidence type="ECO:0000256" key="6">
    <source>
        <dbReference type="ARBA" id="ARBA00022737"/>
    </source>
</evidence>
<evidence type="ECO:0000256" key="10">
    <source>
        <dbReference type="ARBA" id="ARBA00022999"/>
    </source>
</evidence>
<evidence type="ECO:0000259" key="16">
    <source>
        <dbReference type="PROSITE" id="PS50003"/>
    </source>
</evidence>
<dbReference type="CDD" id="cd09940">
    <property type="entry name" value="SH2_Vav_family"/>
    <property type="match status" value="1"/>
</dbReference>
<proteinExistence type="inferred from homology"/>
<dbReference type="Gene3D" id="2.30.30.40">
    <property type="entry name" value="SH3 Domains"/>
    <property type="match status" value="1"/>
</dbReference>
<feature type="compositionally biased region" description="Acidic residues" evidence="13">
    <location>
        <begin position="230"/>
        <end position="239"/>
    </location>
</feature>
<evidence type="ECO:0000256" key="11">
    <source>
        <dbReference type="PROSITE-ProRule" id="PRU00191"/>
    </source>
</evidence>
<keyword evidence="3" id="KW-0597">Phosphoprotein</keyword>
<evidence type="ECO:0000256" key="9">
    <source>
        <dbReference type="ARBA" id="ARBA00022833"/>
    </source>
</evidence>
<feature type="domain" description="SH3" evidence="15">
    <location>
        <begin position="783"/>
        <end position="844"/>
    </location>
</feature>
<dbReference type="GO" id="GO:0016787">
    <property type="term" value="F:hydrolase activity"/>
    <property type="evidence" value="ECO:0007669"/>
    <property type="project" value="UniProtKB-KW"/>
</dbReference>
<dbReference type="Gene3D" id="1.10.418.10">
    <property type="entry name" value="Calponin-like domain"/>
    <property type="match status" value="1"/>
</dbReference>
<dbReference type="SUPFAM" id="SSF55550">
    <property type="entry name" value="SH2 domain"/>
    <property type="match status" value="1"/>
</dbReference>
<dbReference type="Proteomes" id="UP001607303">
    <property type="component" value="Unassembled WGS sequence"/>
</dbReference>
<keyword evidence="9" id="KW-0862">Zinc</keyword>
<dbReference type="CDD" id="cd01223">
    <property type="entry name" value="PH_Vav"/>
    <property type="match status" value="1"/>
</dbReference>
<dbReference type="PROSITE" id="PS50002">
    <property type="entry name" value="SH3"/>
    <property type="match status" value="1"/>
</dbReference>
<evidence type="ECO:0000256" key="7">
    <source>
        <dbReference type="ARBA" id="ARBA00022771"/>
    </source>
</evidence>
<keyword evidence="10 11" id="KW-0727">SH2 domain</keyword>
<feature type="domain" description="PH" evidence="16">
    <location>
        <begin position="490"/>
        <end position="595"/>
    </location>
</feature>
<dbReference type="InterPro" id="IPR002219">
    <property type="entry name" value="PKC_DAG/PE"/>
</dbReference>
<dbReference type="PROSITE" id="PS50003">
    <property type="entry name" value="PH_DOMAIN"/>
    <property type="match status" value="1"/>
</dbReference>
<dbReference type="Gene3D" id="3.30.505.10">
    <property type="entry name" value="SH2 domain"/>
    <property type="match status" value="1"/>
</dbReference>
<feature type="domain" description="Calponin-homology (CH)" evidence="18">
    <location>
        <begin position="11"/>
        <end position="130"/>
    </location>
</feature>
<dbReference type="CDD" id="cd09120">
    <property type="entry name" value="PLDc_DNaseII_1"/>
    <property type="match status" value="1"/>
</dbReference>
<dbReference type="SUPFAM" id="SSF50729">
    <property type="entry name" value="PH domain-like"/>
    <property type="match status" value="1"/>
</dbReference>
<dbReference type="InterPro" id="IPR001715">
    <property type="entry name" value="CH_dom"/>
</dbReference>
<dbReference type="Pfam" id="PF00017">
    <property type="entry name" value="SH2"/>
    <property type="match status" value="1"/>
</dbReference>
<keyword evidence="21" id="KW-1185">Reference proteome</keyword>
<dbReference type="AlphaFoldDB" id="A0ABD2B5L2"/>
<dbReference type="InterPro" id="IPR004947">
    <property type="entry name" value="DNase_II"/>
</dbReference>
<gene>
    <name evidence="20" type="ORF">V1477_017279</name>
</gene>
<evidence type="ECO:0000256" key="4">
    <source>
        <dbReference type="ARBA" id="ARBA00022658"/>
    </source>
</evidence>
<dbReference type="PROSITE" id="PS00479">
    <property type="entry name" value="ZF_DAG_PE_1"/>
    <property type="match status" value="1"/>
</dbReference>
<evidence type="ECO:0000259" key="19">
    <source>
        <dbReference type="PROSITE" id="PS50081"/>
    </source>
</evidence>
<evidence type="ECO:0000313" key="20">
    <source>
        <dbReference type="EMBL" id="KAL2728003.1"/>
    </source>
</evidence>
<keyword evidence="6" id="KW-0677">Repeat</keyword>
<feature type="domain" description="SH2" evidence="14">
    <location>
        <begin position="679"/>
        <end position="783"/>
    </location>
</feature>
<keyword evidence="8" id="KW-0378">Hydrolase</keyword>
<evidence type="ECO:0000256" key="3">
    <source>
        <dbReference type="ARBA" id="ARBA00022553"/>
    </source>
</evidence>
<dbReference type="CDD" id="cd21201">
    <property type="entry name" value="CH_VAV"/>
    <property type="match status" value="1"/>
</dbReference>
<dbReference type="SMART" id="SM00033">
    <property type="entry name" value="CH"/>
    <property type="match status" value="1"/>
</dbReference>
<dbReference type="InterPro" id="IPR036860">
    <property type="entry name" value="SH2_dom_sf"/>
</dbReference>
<dbReference type="Gene3D" id="3.30.60.20">
    <property type="match status" value="1"/>
</dbReference>
<dbReference type="PANTHER" id="PTHR45818:SF3">
    <property type="entry name" value="PROTEIN VAV"/>
    <property type="match status" value="1"/>
</dbReference>
<dbReference type="InterPro" id="IPR036028">
    <property type="entry name" value="SH3-like_dom_sf"/>
</dbReference>
<keyword evidence="7" id="KW-0863">Zinc-finger</keyword>
<dbReference type="Gene3D" id="1.20.900.10">
    <property type="entry name" value="Dbl homology (DH) domain"/>
    <property type="match status" value="1"/>
</dbReference>
<evidence type="ECO:0000256" key="5">
    <source>
        <dbReference type="ARBA" id="ARBA00022723"/>
    </source>
</evidence>
<evidence type="ECO:0000259" key="15">
    <source>
        <dbReference type="PROSITE" id="PS50002"/>
    </source>
</evidence>
<dbReference type="PROSITE" id="PS50010">
    <property type="entry name" value="DH_2"/>
    <property type="match status" value="1"/>
</dbReference>